<dbReference type="Gene3D" id="1.20.1330.10">
    <property type="entry name" value="f41 fragment of flagellin, N-terminal domain"/>
    <property type="match status" value="1"/>
</dbReference>
<dbReference type="GO" id="GO:0005576">
    <property type="term" value="C:extracellular region"/>
    <property type="evidence" value="ECO:0007669"/>
    <property type="project" value="UniProtKB-SubCell"/>
</dbReference>
<sequence length="304" mass="31991">MPTPVSVNSRSPLLAQADRMRALDREIETLGKQISLGERFTTPSEDPAAANRAAQLTRLDTRLASDKRSLDRASSRLSLAETAVDNANAALLRAKELALMGANGTMTAEDRQVIAREVAVLRQQLLDSANAKDESGRSLFAGSASATDAYTTLPDGSVEWQGFDRAAGAEAAGIDGASPPSGPLLFGSGETSAFAALEKLAAALEETDPDLRAAAFADTLTGLESATNRLIDGQARIGAGMARLEDETDRIAEARLQIAETMKAVKGLDMTAAIARLDALKTTLEAAQASFVHIYDGTLFDRIG</sequence>
<evidence type="ECO:0000256" key="3">
    <source>
        <dbReference type="RuleBase" id="RU362073"/>
    </source>
</evidence>
<keyword evidence="2 3" id="KW-0975">Bacterial flagellum</keyword>
<comment type="function">
    <text evidence="3">Flagellin is the subunit protein which polymerizes to form the filaments of bacterial flagella.</text>
</comment>
<proteinExistence type="inferred from homology"/>
<accession>A0A501XEP5</accession>
<dbReference type="PANTHER" id="PTHR42792">
    <property type="entry name" value="FLAGELLIN"/>
    <property type="match status" value="1"/>
</dbReference>
<evidence type="ECO:0000259" key="5">
    <source>
        <dbReference type="Pfam" id="PF00669"/>
    </source>
</evidence>
<evidence type="ECO:0000313" key="7">
    <source>
        <dbReference type="EMBL" id="TPE59005.1"/>
    </source>
</evidence>
<comment type="subcellular location">
    <subcellularLocation>
        <location evidence="3">Secreted</location>
    </subcellularLocation>
    <subcellularLocation>
        <location evidence="3">Bacterial flagellum</location>
    </subcellularLocation>
</comment>
<comment type="similarity">
    <text evidence="1 3">Belongs to the bacterial flagellin family.</text>
</comment>
<keyword evidence="8" id="KW-1185">Reference proteome</keyword>
<gene>
    <name evidence="7" type="ORF">FJQ54_14475</name>
</gene>
<dbReference type="GO" id="GO:0009288">
    <property type="term" value="C:bacterial-type flagellum"/>
    <property type="evidence" value="ECO:0007669"/>
    <property type="project" value="UniProtKB-SubCell"/>
</dbReference>
<dbReference type="InterPro" id="IPR001029">
    <property type="entry name" value="Flagellin_N"/>
</dbReference>
<protein>
    <recommendedName>
        <fullName evidence="3">Flagellin</fullName>
    </recommendedName>
</protein>
<dbReference type="PANTHER" id="PTHR42792:SF1">
    <property type="entry name" value="FLAGELLAR HOOK-ASSOCIATED PROTEIN 3"/>
    <property type="match status" value="1"/>
</dbReference>
<keyword evidence="3" id="KW-0964">Secreted</keyword>
<keyword evidence="4" id="KW-0175">Coiled coil</keyword>
<feature type="domain" description="Flagellin N-terminal" evidence="5">
    <location>
        <begin position="8"/>
        <end position="143"/>
    </location>
</feature>
<comment type="caution">
    <text evidence="7">The sequence shown here is derived from an EMBL/GenBank/DDBJ whole genome shotgun (WGS) entry which is preliminary data.</text>
</comment>
<dbReference type="Pfam" id="PF00700">
    <property type="entry name" value="Flagellin_C"/>
    <property type="match status" value="1"/>
</dbReference>
<dbReference type="RefSeq" id="WP_140929140.1">
    <property type="nucleotide sequence ID" value="NZ_VFSU01000032.1"/>
</dbReference>
<evidence type="ECO:0000256" key="2">
    <source>
        <dbReference type="ARBA" id="ARBA00023143"/>
    </source>
</evidence>
<dbReference type="OrthoDB" id="7389561at2"/>
<organism evidence="7 8">
    <name type="scientific">Sandaracinobacter neustonicus</name>
    <dbReference type="NCBI Taxonomy" id="1715348"/>
    <lineage>
        <taxon>Bacteria</taxon>
        <taxon>Pseudomonadati</taxon>
        <taxon>Pseudomonadota</taxon>
        <taxon>Alphaproteobacteria</taxon>
        <taxon>Sphingomonadales</taxon>
        <taxon>Sphingosinicellaceae</taxon>
        <taxon>Sandaracinobacter</taxon>
    </lineage>
</organism>
<feature type="domain" description="Flagellin C-terminal" evidence="6">
    <location>
        <begin position="221"/>
        <end position="289"/>
    </location>
</feature>
<evidence type="ECO:0000313" key="8">
    <source>
        <dbReference type="Proteomes" id="UP000319897"/>
    </source>
</evidence>
<dbReference type="GO" id="GO:0005198">
    <property type="term" value="F:structural molecule activity"/>
    <property type="evidence" value="ECO:0007669"/>
    <property type="project" value="UniProtKB-UniRule"/>
</dbReference>
<evidence type="ECO:0000256" key="4">
    <source>
        <dbReference type="SAM" id="Coils"/>
    </source>
</evidence>
<reference evidence="7 8" key="1">
    <citation type="submission" date="2019-06" db="EMBL/GenBank/DDBJ databases">
        <authorList>
            <person name="Lee I."/>
            <person name="Jang G.I."/>
            <person name="Hwang C.Y."/>
        </authorList>
    </citation>
    <scope>NUCLEOTIDE SEQUENCE [LARGE SCALE GENOMIC DNA]</scope>
    <source>
        <strain evidence="7 8">PAMC 28131</strain>
    </source>
</reference>
<dbReference type="Proteomes" id="UP000319897">
    <property type="component" value="Unassembled WGS sequence"/>
</dbReference>
<name>A0A501XEP5_9SPHN</name>
<dbReference type="InterPro" id="IPR001492">
    <property type="entry name" value="Flagellin"/>
</dbReference>
<dbReference type="SUPFAM" id="SSF64518">
    <property type="entry name" value="Phase 1 flagellin"/>
    <property type="match status" value="1"/>
</dbReference>
<evidence type="ECO:0000259" key="6">
    <source>
        <dbReference type="Pfam" id="PF00700"/>
    </source>
</evidence>
<dbReference type="InterPro" id="IPR046358">
    <property type="entry name" value="Flagellin_C"/>
</dbReference>
<feature type="coiled-coil region" evidence="4">
    <location>
        <begin position="244"/>
        <end position="290"/>
    </location>
</feature>
<dbReference type="AlphaFoldDB" id="A0A501XEP5"/>
<dbReference type="EMBL" id="VFSU01000032">
    <property type="protein sequence ID" value="TPE59005.1"/>
    <property type="molecule type" value="Genomic_DNA"/>
</dbReference>
<evidence type="ECO:0000256" key="1">
    <source>
        <dbReference type="ARBA" id="ARBA00005709"/>
    </source>
</evidence>
<dbReference type="Pfam" id="PF00669">
    <property type="entry name" value="Flagellin_N"/>
    <property type="match status" value="1"/>
</dbReference>